<dbReference type="CDD" id="cd00984">
    <property type="entry name" value="DnaB_C"/>
    <property type="match status" value="1"/>
</dbReference>
<dbReference type="EC" id="5.6.2.3" evidence="11 12"/>
<dbReference type="Pfam" id="PF03796">
    <property type="entry name" value="DnaB_C"/>
    <property type="match status" value="1"/>
</dbReference>
<evidence type="ECO:0000313" key="14">
    <source>
        <dbReference type="EMBL" id="BBE31350.1"/>
    </source>
</evidence>
<dbReference type="GO" id="GO:0003677">
    <property type="term" value="F:DNA binding"/>
    <property type="evidence" value="ECO:0007669"/>
    <property type="project" value="UniProtKB-UniRule"/>
</dbReference>
<dbReference type="Pfam" id="PF00772">
    <property type="entry name" value="DnaB"/>
    <property type="match status" value="1"/>
</dbReference>
<evidence type="ECO:0000256" key="2">
    <source>
        <dbReference type="ARBA" id="ARBA00022515"/>
    </source>
</evidence>
<dbReference type="FunCoup" id="A0A7G1G4C7">
    <property type="interactions" value="292"/>
</dbReference>
<evidence type="ECO:0000256" key="7">
    <source>
        <dbReference type="ARBA" id="ARBA00022840"/>
    </source>
</evidence>
<evidence type="ECO:0000256" key="5">
    <source>
        <dbReference type="ARBA" id="ARBA00022801"/>
    </source>
</evidence>
<keyword evidence="15" id="KW-1185">Reference proteome</keyword>
<keyword evidence="3 12" id="KW-0235">DNA replication</keyword>
<dbReference type="GO" id="GO:0016787">
    <property type="term" value="F:hydrolase activity"/>
    <property type="evidence" value="ECO:0007669"/>
    <property type="project" value="UniProtKB-KW"/>
</dbReference>
<dbReference type="GO" id="GO:0006269">
    <property type="term" value="P:DNA replication, synthesis of primer"/>
    <property type="evidence" value="ECO:0007669"/>
    <property type="project" value="UniProtKB-UniRule"/>
</dbReference>
<evidence type="ECO:0000256" key="10">
    <source>
        <dbReference type="ARBA" id="ARBA00048954"/>
    </source>
</evidence>
<evidence type="ECO:0000256" key="11">
    <source>
        <dbReference type="NCBIfam" id="TIGR00665"/>
    </source>
</evidence>
<dbReference type="SUPFAM" id="SSF52540">
    <property type="entry name" value="P-loop containing nucleoside triphosphate hydrolases"/>
    <property type="match status" value="1"/>
</dbReference>
<dbReference type="RefSeq" id="WP_190613829.1">
    <property type="nucleotide sequence ID" value="NZ_AP018712.1"/>
</dbReference>
<feature type="domain" description="SF4 helicase" evidence="13">
    <location>
        <begin position="181"/>
        <end position="456"/>
    </location>
</feature>
<protein>
    <recommendedName>
        <fullName evidence="11 12">Replicative DNA helicase</fullName>
        <ecNumber evidence="11 12">5.6.2.3</ecNumber>
    </recommendedName>
</protein>
<dbReference type="PANTHER" id="PTHR30153:SF2">
    <property type="entry name" value="REPLICATIVE DNA HELICASE"/>
    <property type="match status" value="1"/>
</dbReference>
<keyword evidence="7 12" id="KW-0067">ATP-binding</keyword>
<dbReference type="GO" id="GO:0005524">
    <property type="term" value="F:ATP binding"/>
    <property type="evidence" value="ECO:0007669"/>
    <property type="project" value="UniProtKB-UniRule"/>
</dbReference>
<dbReference type="NCBIfam" id="NF004384">
    <property type="entry name" value="PRK05748.1"/>
    <property type="match status" value="1"/>
</dbReference>
<dbReference type="PANTHER" id="PTHR30153">
    <property type="entry name" value="REPLICATIVE DNA HELICASE DNAB"/>
    <property type="match status" value="1"/>
</dbReference>
<comment type="catalytic activity">
    <reaction evidence="10 12">
        <text>ATP + H2O = ADP + phosphate + H(+)</text>
        <dbReference type="Rhea" id="RHEA:13065"/>
        <dbReference type="ChEBI" id="CHEBI:15377"/>
        <dbReference type="ChEBI" id="CHEBI:15378"/>
        <dbReference type="ChEBI" id="CHEBI:30616"/>
        <dbReference type="ChEBI" id="CHEBI:43474"/>
        <dbReference type="ChEBI" id="CHEBI:456216"/>
        <dbReference type="EC" id="5.6.2.3"/>
    </reaction>
</comment>
<dbReference type="GO" id="GO:0005829">
    <property type="term" value="C:cytosol"/>
    <property type="evidence" value="ECO:0007669"/>
    <property type="project" value="TreeGrafter"/>
</dbReference>
<evidence type="ECO:0000256" key="8">
    <source>
        <dbReference type="ARBA" id="ARBA00023125"/>
    </source>
</evidence>
<dbReference type="PROSITE" id="PS51199">
    <property type="entry name" value="SF4_HELICASE"/>
    <property type="match status" value="1"/>
</dbReference>
<dbReference type="InterPro" id="IPR003593">
    <property type="entry name" value="AAA+_ATPase"/>
</dbReference>
<dbReference type="NCBIfam" id="TIGR00665">
    <property type="entry name" value="DnaB"/>
    <property type="match status" value="1"/>
</dbReference>
<dbReference type="InterPro" id="IPR007692">
    <property type="entry name" value="DNA_helicase_DnaB"/>
</dbReference>
<evidence type="ECO:0000259" key="13">
    <source>
        <dbReference type="PROSITE" id="PS51199"/>
    </source>
</evidence>
<keyword evidence="9" id="KW-0413">Isomerase</keyword>
<comment type="similarity">
    <text evidence="1 12">Belongs to the helicase family. DnaB subfamily.</text>
</comment>
<evidence type="ECO:0000256" key="1">
    <source>
        <dbReference type="ARBA" id="ARBA00008428"/>
    </source>
</evidence>
<keyword evidence="8 12" id="KW-0238">DNA-binding</keyword>
<dbReference type="InterPro" id="IPR036185">
    <property type="entry name" value="DNA_heli_DnaB-like_N_sf"/>
</dbReference>
<dbReference type="Proteomes" id="UP000516361">
    <property type="component" value="Chromosome"/>
</dbReference>
<evidence type="ECO:0000256" key="6">
    <source>
        <dbReference type="ARBA" id="ARBA00022806"/>
    </source>
</evidence>
<dbReference type="InterPro" id="IPR007693">
    <property type="entry name" value="DNA_helicase_DnaB-like_N"/>
</dbReference>
<dbReference type="GO" id="GO:0043139">
    <property type="term" value="F:5'-3' DNA helicase activity"/>
    <property type="evidence" value="ECO:0007669"/>
    <property type="project" value="UniProtKB-EC"/>
</dbReference>
<dbReference type="InterPro" id="IPR007694">
    <property type="entry name" value="DNA_helicase_DnaB-like_C"/>
</dbReference>
<keyword evidence="5 12" id="KW-0378">Hydrolase</keyword>
<dbReference type="InterPro" id="IPR027417">
    <property type="entry name" value="P-loop_NTPase"/>
</dbReference>
<comment type="function">
    <text evidence="12">The main replicative DNA helicase, it participates in initiation and elongation during chromosome replication. Travels ahead of the DNA replisome, separating dsDNA into templates for DNA synthesis. A processive ATP-dependent 5'-3' DNA helicase it has DNA-dependent ATPase activity.</text>
</comment>
<dbReference type="InterPro" id="IPR016136">
    <property type="entry name" value="DNA_helicase_N/primase_C"/>
</dbReference>
<proteinExistence type="inferred from homology"/>
<gene>
    <name evidence="14" type="ORF">OSSY52_14910</name>
</gene>
<dbReference type="SUPFAM" id="SSF48024">
    <property type="entry name" value="N-terminal domain of DnaB helicase"/>
    <property type="match status" value="1"/>
</dbReference>
<name>A0A7G1G4C7_9BACT</name>
<accession>A0A7G1G4C7</accession>
<dbReference type="GO" id="GO:1990077">
    <property type="term" value="C:primosome complex"/>
    <property type="evidence" value="ECO:0007669"/>
    <property type="project" value="UniProtKB-UniRule"/>
</dbReference>
<evidence type="ECO:0000313" key="15">
    <source>
        <dbReference type="Proteomes" id="UP000516361"/>
    </source>
</evidence>
<reference evidence="14 15" key="1">
    <citation type="submission" date="2018-06" db="EMBL/GenBank/DDBJ databases">
        <title>Genome sequencing of Oceanotoga sp. sy52.</title>
        <authorList>
            <person name="Mori K."/>
        </authorList>
    </citation>
    <scope>NUCLEOTIDE SEQUENCE [LARGE SCALE GENOMIC DNA]</scope>
    <source>
        <strain evidence="15">sy52</strain>
    </source>
</reference>
<dbReference type="AlphaFoldDB" id="A0A7G1G4C7"/>
<keyword evidence="2 12" id="KW-0639">Primosome</keyword>
<keyword evidence="6 12" id="KW-0347">Helicase</keyword>
<dbReference type="EMBL" id="AP018712">
    <property type="protein sequence ID" value="BBE31350.1"/>
    <property type="molecule type" value="Genomic_DNA"/>
</dbReference>
<evidence type="ECO:0000256" key="4">
    <source>
        <dbReference type="ARBA" id="ARBA00022741"/>
    </source>
</evidence>
<sequence>MKTLDLIPPNSLEAEESVIGSVFLDSEVLNDILEEIRWEDFYYEPNKMIFKIFETLFEKGDPVDVVTVIEKLRVLNLLEKVGGEEGIIRLAQAVPTTANVIYYSRIVKEKALLRNLVKASSEIVEAVRTIGDAQEILEYAEKRIFSIAEARATRTYDSIPNIIHGVIDQIVETKEKAEKGGIGLVTGISTGFNTLDRLTSGLHPSDLIIIAARPSMGKSSFAMNLATNVALKSDKAVAIFSLEMSKEQLTNRILCSDAGVDLQKVRTGQISDEEWKKITHSAGKLMKSKLIFDDEPGLDSRTLRAKARRMKREYGIDVLIIDYLQLMSGGKRSSESRQQEISEISRSLKLIARELNITVIALSQLSRAVEQREDKRPRLSDLRESGAIEQDADIVMFLYREAYYKRKKEGDQGKLILNQIHDSELIIGKQRNGPIGTVILKFNPVIATFMDIDWKHEE</sequence>
<keyword evidence="4 12" id="KW-0547">Nucleotide-binding</keyword>
<evidence type="ECO:0000256" key="3">
    <source>
        <dbReference type="ARBA" id="ARBA00022705"/>
    </source>
</evidence>
<dbReference type="Gene3D" id="3.40.50.300">
    <property type="entry name" value="P-loop containing nucleotide triphosphate hydrolases"/>
    <property type="match status" value="1"/>
</dbReference>
<organism evidence="14 15">
    <name type="scientific">Tepiditoga spiralis</name>
    <dbReference type="NCBI Taxonomy" id="2108365"/>
    <lineage>
        <taxon>Bacteria</taxon>
        <taxon>Thermotogati</taxon>
        <taxon>Thermotogota</taxon>
        <taxon>Thermotogae</taxon>
        <taxon>Petrotogales</taxon>
        <taxon>Petrotogaceae</taxon>
        <taxon>Tepiditoga</taxon>
    </lineage>
</organism>
<dbReference type="InParanoid" id="A0A7G1G4C7"/>
<evidence type="ECO:0000256" key="9">
    <source>
        <dbReference type="ARBA" id="ARBA00023235"/>
    </source>
</evidence>
<dbReference type="FunFam" id="3.40.50.300:FF:001761">
    <property type="entry name" value="Replicative DNA helicase"/>
    <property type="match status" value="1"/>
</dbReference>
<dbReference type="SMART" id="SM00382">
    <property type="entry name" value="AAA"/>
    <property type="match status" value="1"/>
</dbReference>
<dbReference type="Gene3D" id="1.10.860.10">
    <property type="entry name" value="DNAb Helicase, Chain A"/>
    <property type="match status" value="1"/>
</dbReference>
<dbReference type="KEGG" id="ocy:OSSY52_14910"/>
<evidence type="ECO:0000256" key="12">
    <source>
        <dbReference type="RuleBase" id="RU362085"/>
    </source>
</evidence>